<proteinExistence type="predicted"/>
<keyword evidence="4" id="KW-1185">Reference proteome</keyword>
<organism evidence="1 3">
    <name type="scientific">Nonlabens ulvanivorans</name>
    <name type="common">Persicivirga ulvanivorans</name>
    <dbReference type="NCBI Taxonomy" id="906888"/>
    <lineage>
        <taxon>Bacteria</taxon>
        <taxon>Pseudomonadati</taxon>
        <taxon>Bacteroidota</taxon>
        <taxon>Flavobacteriia</taxon>
        <taxon>Flavobacteriales</taxon>
        <taxon>Flavobacteriaceae</taxon>
        <taxon>Nonlabens</taxon>
    </lineage>
</organism>
<dbReference type="RefSeq" id="WP_106200933.1">
    <property type="nucleotide sequence ID" value="NZ_JPJI01000023.1"/>
</dbReference>
<evidence type="ECO:0000313" key="4">
    <source>
        <dbReference type="Proteomes" id="UP000239997"/>
    </source>
</evidence>
<evidence type="ECO:0000313" key="1">
    <source>
        <dbReference type="EMBL" id="KEZ94014.1"/>
    </source>
</evidence>
<protein>
    <submittedName>
        <fullName evidence="1">Uncharacterized protein</fullName>
    </submittedName>
</protein>
<dbReference type="Proteomes" id="UP000239997">
    <property type="component" value="Unassembled WGS sequence"/>
</dbReference>
<dbReference type="AlphaFoldDB" id="A0A084JYI0"/>
<comment type="caution">
    <text evidence="1">The sequence shown here is derived from an EMBL/GenBank/DDBJ whole genome shotgun (WGS) entry which is preliminary data.</text>
</comment>
<dbReference type="EMBL" id="PVNA01000012">
    <property type="protein sequence ID" value="PRX11036.1"/>
    <property type="molecule type" value="Genomic_DNA"/>
</dbReference>
<name>A0A084JYI0_NONUL</name>
<gene>
    <name evidence="1" type="ORF">IL45_02385</name>
    <name evidence="2" type="ORF">LY02_02876</name>
</gene>
<evidence type="ECO:0000313" key="2">
    <source>
        <dbReference type="EMBL" id="PRX11036.1"/>
    </source>
</evidence>
<dbReference type="Proteomes" id="UP000028531">
    <property type="component" value="Unassembled WGS sequence"/>
</dbReference>
<accession>A0A084JYI0</accession>
<sequence>MNSSINLFSLPMLLLIFIGITDLSMNAKYLPEQPQDEFCVILDDLTFVNIDKYKEVDYDFIKSITTDQFDKINLAFEKPSFAQFHLLSDDIKIKESLRGYLVLIKFPIGSSQYKTHNKVNLILTDEKGLFLNQQTVYQDYDLNGSFIGLTSRILNNQIQTAKLSNNTYSYYKIDQEGFFNETEPFESFTVKNRSYINHIDSSFLNKHDLILFPSIFITSDENKLRSLRVYKNNRLDFESSYFLTRKEFDYYESFFVINKLKSSVDTVFELVEIKYLLSNHNWIGTNNLDYQDIKGDFTMNY</sequence>
<evidence type="ECO:0000313" key="3">
    <source>
        <dbReference type="Proteomes" id="UP000028531"/>
    </source>
</evidence>
<dbReference type="EMBL" id="JPJI01000023">
    <property type="protein sequence ID" value="KEZ94014.1"/>
    <property type="molecule type" value="Genomic_DNA"/>
</dbReference>
<reference evidence="1 3" key="1">
    <citation type="submission" date="2014-07" db="EMBL/GenBank/DDBJ databases">
        <title>Draft genome sequence of Nonlabens ulvanivorans, an ulvan degrading bacterium.</title>
        <authorList>
            <person name="Kopel M."/>
            <person name="Helbert W."/>
            <person name="Henrissat B."/>
            <person name="Doniger T."/>
            <person name="Banin E."/>
        </authorList>
    </citation>
    <scope>NUCLEOTIDE SEQUENCE [LARGE SCALE GENOMIC DNA]</scope>
    <source>
        <strain evidence="1 3">PLR</strain>
    </source>
</reference>
<reference evidence="2 4" key="2">
    <citation type="submission" date="2018-03" db="EMBL/GenBank/DDBJ databases">
        <title>Genomic Encyclopedia of Archaeal and Bacterial Type Strains, Phase II (KMG-II): from individual species to whole genera.</title>
        <authorList>
            <person name="Goeker M."/>
        </authorList>
    </citation>
    <scope>NUCLEOTIDE SEQUENCE [LARGE SCALE GENOMIC DNA]</scope>
    <source>
        <strain evidence="2 4">DSM 22727</strain>
    </source>
</reference>